<dbReference type="AlphaFoldDB" id="A0A3B0Z4Q7"/>
<feature type="transmembrane region" description="Helical" evidence="1">
    <location>
        <begin position="136"/>
        <end position="157"/>
    </location>
</feature>
<feature type="transmembrane region" description="Helical" evidence="1">
    <location>
        <begin position="6"/>
        <end position="28"/>
    </location>
</feature>
<name>A0A3B0Z4Q7_9ZZZZ</name>
<keyword evidence="1" id="KW-0812">Transmembrane</keyword>
<evidence type="ECO:0000313" key="2">
    <source>
        <dbReference type="EMBL" id="VAW88395.1"/>
    </source>
</evidence>
<protein>
    <submittedName>
        <fullName evidence="2">Uncharacterized protein</fullName>
    </submittedName>
</protein>
<feature type="transmembrane region" description="Helical" evidence="1">
    <location>
        <begin position="40"/>
        <end position="59"/>
    </location>
</feature>
<gene>
    <name evidence="2" type="ORF">MNBD_GAMMA16-321</name>
</gene>
<organism evidence="2">
    <name type="scientific">hydrothermal vent metagenome</name>
    <dbReference type="NCBI Taxonomy" id="652676"/>
    <lineage>
        <taxon>unclassified sequences</taxon>
        <taxon>metagenomes</taxon>
        <taxon>ecological metagenomes</taxon>
    </lineage>
</organism>
<sequence>MLSNLPNYIFVVFLLIFGVTLIFFLKLLLAPLVAKGRKTIAWIITLGFLIWLGFHSFLASQEFYISSYELPPRAFLMIVPSILAIFTVLVFLWKSNYLRQLSLSTMTHIHIFRFPLEFIVFTGFAASGTIPEIMTFYGSNPDILVGITAPIIGYLYFSRKNISKNMLLAWNIISLLLLFNITTIAILSMPYPFQQFGIGQPNIALFSFPFIFLPSFLVGVAYFCHIISIHKILVFKSPP</sequence>
<feature type="transmembrane region" description="Helical" evidence="1">
    <location>
        <begin position="203"/>
        <end position="227"/>
    </location>
</feature>
<accession>A0A3B0Z4Q7</accession>
<feature type="transmembrane region" description="Helical" evidence="1">
    <location>
        <begin position="169"/>
        <end position="191"/>
    </location>
</feature>
<proteinExistence type="predicted"/>
<evidence type="ECO:0000256" key="1">
    <source>
        <dbReference type="SAM" id="Phobius"/>
    </source>
</evidence>
<reference evidence="2" key="1">
    <citation type="submission" date="2018-06" db="EMBL/GenBank/DDBJ databases">
        <authorList>
            <person name="Zhirakovskaya E."/>
        </authorList>
    </citation>
    <scope>NUCLEOTIDE SEQUENCE</scope>
</reference>
<keyword evidence="1" id="KW-1133">Transmembrane helix</keyword>
<keyword evidence="1" id="KW-0472">Membrane</keyword>
<dbReference type="EMBL" id="UOFO01000144">
    <property type="protein sequence ID" value="VAW88395.1"/>
    <property type="molecule type" value="Genomic_DNA"/>
</dbReference>
<feature type="transmembrane region" description="Helical" evidence="1">
    <location>
        <begin position="74"/>
        <end position="93"/>
    </location>
</feature>
<feature type="transmembrane region" description="Helical" evidence="1">
    <location>
        <begin position="114"/>
        <end position="130"/>
    </location>
</feature>